<reference evidence="2 3" key="1">
    <citation type="journal article" date="2013" name="Genome Announc.">
        <title>Genome Sequence of the Sulfate-Reducing Bacterium Desulfotomaculum hydrothermale Lam5(T).</title>
        <authorList>
            <person name="Amin O."/>
            <person name="Fardeau M.L."/>
            <person name="Valette O."/>
            <person name="Hirschler-Rea A."/>
            <person name="Barbe V."/>
            <person name="Medigue C."/>
            <person name="Vacherie B."/>
            <person name="Ollivier B."/>
            <person name="Bertin P.N."/>
            <person name="Dolla A."/>
        </authorList>
    </citation>
    <scope>NUCLEOTIDE SEQUENCE [LARGE SCALE GENOMIC DNA]</scope>
    <source>
        <strain evidence="3">Lam5 / DSM 18033</strain>
    </source>
</reference>
<evidence type="ECO:0000313" key="2">
    <source>
        <dbReference type="EMBL" id="CCO09046.1"/>
    </source>
</evidence>
<dbReference type="eggNOG" id="COG1751">
    <property type="taxonomic scope" value="Bacteria"/>
</dbReference>
<dbReference type="SUPFAM" id="SSF52935">
    <property type="entry name" value="PK C-terminal domain-like"/>
    <property type="match status" value="1"/>
</dbReference>
<organism evidence="2 3">
    <name type="scientific">Desulforamulus hydrothermalis Lam5 = DSM 18033</name>
    <dbReference type="NCBI Taxonomy" id="1121428"/>
    <lineage>
        <taxon>Bacteria</taxon>
        <taxon>Bacillati</taxon>
        <taxon>Bacillota</taxon>
        <taxon>Clostridia</taxon>
        <taxon>Eubacteriales</taxon>
        <taxon>Peptococcaceae</taxon>
        <taxon>Desulforamulus</taxon>
    </lineage>
</organism>
<dbReference type="PIRSF" id="PIRSF016138">
    <property type="entry name" value="UCP016138"/>
    <property type="match status" value="1"/>
</dbReference>
<dbReference type="EMBL" id="CAOS01000013">
    <property type="protein sequence ID" value="CCO09046.1"/>
    <property type="molecule type" value="Genomic_DNA"/>
</dbReference>
<sequence length="186" mass="20158">MMVYWAKEGRENTEATIRAALKYAAEKGIDYLVVASSTGSTAEKLINCGKQVVCVTYQAGFKEAGQLTMQPAVRQRLQQAGIPVLATTHLMAGLDRALRFKFQGVYPSEIIAYTLRMFGQGVKVCVEVAVMALDAGLIPFGQEVVVVAGSGRGADTAVAMVPAHSQYIFDSKITEIICKPRDFSHH</sequence>
<dbReference type="InterPro" id="IPR015074">
    <property type="entry name" value="DUF1867"/>
</dbReference>
<dbReference type="AlphaFoldDB" id="K8EKG8"/>
<proteinExistence type="predicted"/>
<dbReference type="STRING" id="1121428.DESHY_60218"/>
<dbReference type="Gene3D" id="3.40.1380.20">
    <property type="entry name" value="Pyruvate kinase, C-terminal domain"/>
    <property type="match status" value="1"/>
</dbReference>
<comment type="caution">
    <text evidence="2">The sequence shown here is derived from an EMBL/GenBank/DDBJ whole genome shotgun (WGS) entry which is preliminary data.</text>
</comment>
<accession>K8EKG8</accession>
<evidence type="ECO:0000313" key="3">
    <source>
        <dbReference type="Proteomes" id="UP000009315"/>
    </source>
</evidence>
<protein>
    <recommendedName>
        <fullName evidence="1">Pyruvate kinase C-terminal domain-containing protein</fullName>
    </recommendedName>
</protein>
<evidence type="ECO:0000259" key="1">
    <source>
        <dbReference type="Pfam" id="PF02887"/>
    </source>
</evidence>
<dbReference type="Proteomes" id="UP000009315">
    <property type="component" value="Unassembled WGS sequence"/>
</dbReference>
<gene>
    <name evidence="2" type="ORF">DESHY_60218</name>
</gene>
<keyword evidence="3" id="KW-1185">Reference proteome</keyword>
<feature type="domain" description="Pyruvate kinase C-terminal" evidence="1">
    <location>
        <begin position="14"/>
        <end position="155"/>
    </location>
</feature>
<dbReference type="InterPro" id="IPR015795">
    <property type="entry name" value="Pyrv_Knase_C"/>
</dbReference>
<dbReference type="InterPro" id="IPR036918">
    <property type="entry name" value="Pyrv_Knase_C_sf"/>
</dbReference>
<dbReference type="Pfam" id="PF02887">
    <property type="entry name" value="PK_C"/>
    <property type="match status" value="1"/>
</dbReference>
<name>K8EKG8_9FIRM</name>